<organism evidence="1 2">
    <name type="scientific">Hyalomma asiaticum</name>
    <name type="common">Tick</name>
    <dbReference type="NCBI Taxonomy" id="266040"/>
    <lineage>
        <taxon>Eukaryota</taxon>
        <taxon>Metazoa</taxon>
        <taxon>Ecdysozoa</taxon>
        <taxon>Arthropoda</taxon>
        <taxon>Chelicerata</taxon>
        <taxon>Arachnida</taxon>
        <taxon>Acari</taxon>
        <taxon>Parasitiformes</taxon>
        <taxon>Ixodida</taxon>
        <taxon>Ixodoidea</taxon>
        <taxon>Ixodidae</taxon>
        <taxon>Hyalomminae</taxon>
        <taxon>Hyalomma</taxon>
    </lineage>
</organism>
<dbReference type="Proteomes" id="UP000821845">
    <property type="component" value="Chromosome 2"/>
</dbReference>
<protein>
    <submittedName>
        <fullName evidence="1">Uncharacterized protein</fullName>
    </submittedName>
</protein>
<evidence type="ECO:0000313" key="1">
    <source>
        <dbReference type="EMBL" id="KAH6938309.1"/>
    </source>
</evidence>
<keyword evidence="2" id="KW-1185">Reference proteome</keyword>
<reference evidence="1" key="1">
    <citation type="submission" date="2020-05" db="EMBL/GenBank/DDBJ databases">
        <title>Large-scale comparative analyses of tick genomes elucidate their genetic diversity and vector capacities.</title>
        <authorList>
            <person name="Jia N."/>
            <person name="Wang J."/>
            <person name="Shi W."/>
            <person name="Du L."/>
            <person name="Sun Y."/>
            <person name="Zhan W."/>
            <person name="Jiang J."/>
            <person name="Wang Q."/>
            <person name="Zhang B."/>
            <person name="Ji P."/>
            <person name="Sakyi L.B."/>
            <person name="Cui X."/>
            <person name="Yuan T."/>
            <person name="Jiang B."/>
            <person name="Yang W."/>
            <person name="Lam T.T.-Y."/>
            <person name="Chang Q."/>
            <person name="Ding S."/>
            <person name="Wang X."/>
            <person name="Zhu J."/>
            <person name="Ruan X."/>
            <person name="Zhao L."/>
            <person name="Wei J."/>
            <person name="Que T."/>
            <person name="Du C."/>
            <person name="Cheng J."/>
            <person name="Dai P."/>
            <person name="Han X."/>
            <person name="Huang E."/>
            <person name="Gao Y."/>
            <person name="Liu J."/>
            <person name="Shao H."/>
            <person name="Ye R."/>
            <person name="Li L."/>
            <person name="Wei W."/>
            <person name="Wang X."/>
            <person name="Wang C."/>
            <person name="Yang T."/>
            <person name="Huo Q."/>
            <person name="Li W."/>
            <person name="Guo W."/>
            <person name="Chen H."/>
            <person name="Zhou L."/>
            <person name="Ni X."/>
            <person name="Tian J."/>
            <person name="Zhou Y."/>
            <person name="Sheng Y."/>
            <person name="Liu T."/>
            <person name="Pan Y."/>
            <person name="Xia L."/>
            <person name="Li J."/>
            <person name="Zhao F."/>
            <person name="Cao W."/>
        </authorList>
    </citation>
    <scope>NUCLEOTIDE SEQUENCE</scope>
    <source>
        <strain evidence="1">Hyas-2018</strain>
    </source>
</reference>
<sequence>MSRVLTVMATGRCRPPPSTSPSANSTFLSHNRNCLTACSLGCRQLLDPAATFLLFRGLSRVRTAWYYDMEGLRVSSPKQGTSSLGRPLSRILRRLVIICNSVTRPRRREKLVREKYASPSRRPLLTARYYPVLAFNWSRCYEVLNVRPAARADVDVVPGATTVPAERRDNRKSRPPIAEATMQAAAIGARATCERTPWPQHGRVSSAESGRGGNVSVLSLFYRCRAMQVHANAADGAAHGGSVHQRLLERKGRAGARGTAGRQASECVRAHSLGRVFCGAVDFSRTSPNYDISETNALALVTSPPSV</sequence>
<accession>A0ACB7SWM5</accession>
<proteinExistence type="predicted"/>
<name>A0ACB7SWM5_HYAAI</name>
<gene>
    <name evidence="1" type="ORF">HPB50_008578</name>
</gene>
<comment type="caution">
    <text evidence="1">The sequence shown here is derived from an EMBL/GenBank/DDBJ whole genome shotgun (WGS) entry which is preliminary data.</text>
</comment>
<evidence type="ECO:0000313" key="2">
    <source>
        <dbReference type="Proteomes" id="UP000821845"/>
    </source>
</evidence>
<dbReference type="EMBL" id="CM023482">
    <property type="protein sequence ID" value="KAH6938309.1"/>
    <property type="molecule type" value="Genomic_DNA"/>
</dbReference>